<dbReference type="PROSITE" id="PS50921">
    <property type="entry name" value="ANTAR"/>
    <property type="match status" value="1"/>
</dbReference>
<feature type="domain" description="ANTAR" evidence="5">
    <location>
        <begin position="172"/>
        <end position="233"/>
    </location>
</feature>
<dbReference type="Gene3D" id="1.10.10.10">
    <property type="entry name" value="Winged helix-like DNA-binding domain superfamily/Winged helix DNA-binding domain"/>
    <property type="match status" value="1"/>
</dbReference>
<evidence type="ECO:0000256" key="2">
    <source>
        <dbReference type="ARBA" id="ARBA00022777"/>
    </source>
</evidence>
<dbReference type="SUPFAM" id="SSF55781">
    <property type="entry name" value="GAF domain-like"/>
    <property type="match status" value="1"/>
</dbReference>
<keyword evidence="2" id="KW-0418">Kinase</keyword>
<evidence type="ECO:0000313" key="6">
    <source>
        <dbReference type="EMBL" id="GAA3721330.1"/>
    </source>
</evidence>
<protein>
    <submittedName>
        <fullName evidence="6">GAF and ANTAR domain-containing protein</fullName>
    </submittedName>
</protein>
<dbReference type="SMART" id="SM01012">
    <property type="entry name" value="ANTAR"/>
    <property type="match status" value="1"/>
</dbReference>
<keyword evidence="7" id="KW-1185">Reference proteome</keyword>
<dbReference type="PIRSF" id="PIRSF036625">
    <property type="entry name" value="GAF_ANTAR"/>
    <property type="match status" value="1"/>
</dbReference>
<keyword evidence="4" id="KW-0804">Transcription</keyword>
<keyword evidence="3" id="KW-0805">Transcription regulation</keyword>
<evidence type="ECO:0000313" key="7">
    <source>
        <dbReference type="Proteomes" id="UP001499884"/>
    </source>
</evidence>
<gene>
    <name evidence="6" type="ORF">GCM10023082_18670</name>
</gene>
<comment type="caution">
    <text evidence="6">The sequence shown here is derived from an EMBL/GenBank/DDBJ whole genome shotgun (WGS) entry which is preliminary data.</text>
</comment>
<organism evidence="6 7">
    <name type="scientific">Streptomyces tremellae</name>
    <dbReference type="NCBI Taxonomy" id="1124239"/>
    <lineage>
        <taxon>Bacteria</taxon>
        <taxon>Bacillati</taxon>
        <taxon>Actinomycetota</taxon>
        <taxon>Actinomycetes</taxon>
        <taxon>Kitasatosporales</taxon>
        <taxon>Streptomycetaceae</taxon>
        <taxon>Streptomyces</taxon>
    </lineage>
</organism>
<dbReference type="Pfam" id="PF13185">
    <property type="entry name" value="GAF_2"/>
    <property type="match status" value="1"/>
</dbReference>
<dbReference type="SMART" id="SM00065">
    <property type="entry name" value="GAF"/>
    <property type="match status" value="1"/>
</dbReference>
<dbReference type="RefSeq" id="WP_345643752.1">
    <property type="nucleotide sequence ID" value="NZ_BAABEP010000008.1"/>
</dbReference>
<evidence type="ECO:0000256" key="1">
    <source>
        <dbReference type="ARBA" id="ARBA00022679"/>
    </source>
</evidence>
<dbReference type="Pfam" id="PF03861">
    <property type="entry name" value="ANTAR"/>
    <property type="match status" value="1"/>
</dbReference>
<dbReference type="InterPro" id="IPR005561">
    <property type="entry name" value="ANTAR"/>
</dbReference>
<dbReference type="EMBL" id="BAABEP010000008">
    <property type="protein sequence ID" value="GAA3721330.1"/>
    <property type="molecule type" value="Genomic_DNA"/>
</dbReference>
<dbReference type="InterPro" id="IPR011006">
    <property type="entry name" value="CheY-like_superfamily"/>
</dbReference>
<dbReference type="InterPro" id="IPR012074">
    <property type="entry name" value="GAF_ANTAR"/>
</dbReference>
<evidence type="ECO:0000256" key="4">
    <source>
        <dbReference type="ARBA" id="ARBA00023163"/>
    </source>
</evidence>
<proteinExistence type="predicted"/>
<dbReference type="InterPro" id="IPR036388">
    <property type="entry name" value="WH-like_DNA-bd_sf"/>
</dbReference>
<accession>A0ABP7EM79</accession>
<sequence>MTSMSREQRVSAVFVQVADSLIDDFDLIEFLQQLCGHCVTLLDVSAAGILLANERETLHTVAASDETTEMLELFALQHDQGPCLECYRLGTARIDIDLGDEAAVSAWPGFAAQARRSGLRTSHVFPLRLRDRAVGALNLFHHGAQNLTAQDASLAQALADVATIALLQQRDIGQEQLEKAQLQYALTSRITIEQAKGILAERWNSTPDDAFHALRAYARAHQLRISDCARRVIDRTLDTGDIPRPSSA</sequence>
<dbReference type="InterPro" id="IPR029016">
    <property type="entry name" value="GAF-like_dom_sf"/>
</dbReference>
<dbReference type="InterPro" id="IPR003018">
    <property type="entry name" value="GAF"/>
</dbReference>
<evidence type="ECO:0000259" key="5">
    <source>
        <dbReference type="PROSITE" id="PS50921"/>
    </source>
</evidence>
<keyword evidence="1" id="KW-0808">Transferase</keyword>
<name>A0ABP7EM79_9ACTN</name>
<reference evidence="7" key="1">
    <citation type="journal article" date="2019" name="Int. J. Syst. Evol. Microbiol.">
        <title>The Global Catalogue of Microorganisms (GCM) 10K type strain sequencing project: providing services to taxonomists for standard genome sequencing and annotation.</title>
        <authorList>
            <consortium name="The Broad Institute Genomics Platform"/>
            <consortium name="The Broad Institute Genome Sequencing Center for Infectious Disease"/>
            <person name="Wu L."/>
            <person name="Ma J."/>
        </authorList>
    </citation>
    <scope>NUCLEOTIDE SEQUENCE [LARGE SCALE GENOMIC DNA]</scope>
    <source>
        <strain evidence="7">JCM 30846</strain>
    </source>
</reference>
<evidence type="ECO:0000256" key="3">
    <source>
        <dbReference type="ARBA" id="ARBA00023015"/>
    </source>
</evidence>
<dbReference type="Gene3D" id="3.30.450.40">
    <property type="match status" value="1"/>
</dbReference>
<dbReference type="Proteomes" id="UP001499884">
    <property type="component" value="Unassembled WGS sequence"/>
</dbReference>
<dbReference type="SUPFAM" id="SSF52172">
    <property type="entry name" value="CheY-like"/>
    <property type="match status" value="1"/>
</dbReference>